<feature type="region of interest" description="Disordered" evidence="1">
    <location>
        <begin position="1337"/>
        <end position="1401"/>
    </location>
</feature>
<evidence type="ECO:0000256" key="2">
    <source>
        <dbReference type="SAM" id="Phobius"/>
    </source>
</evidence>
<dbReference type="PANTHER" id="PTHR47331:SF1">
    <property type="entry name" value="GAG-LIKE PROTEIN"/>
    <property type="match status" value="1"/>
</dbReference>
<dbReference type="Proteomes" id="UP000648187">
    <property type="component" value="Unassembled WGS sequence"/>
</dbReference>
<accession>A0A835GLB7</accession>
<feature type="compositionally biased region" description="Low complexity" evidence="1">
    <location>
        <begin position="599"/>
        <end position="614"/>
    </location>
</feature>
<dbReference type="EMBL" id="JACKWZ010000032">
    <property type="protein sequence ID" value="KAF9420397.1"/>
    <property type="molecule type" value="Genomic_DNA"/>
</dbReference>
<feature type="region of interest" description="Disordered" evidence="1">
    <location>
        <begin position="454"/>
        <end position="484"/>
    </location>
</feature>
<dbReference type="PANTHER" id="PTHR47331">
    <property type="entry name" value="PHD-TYPE DOMAIN-CONTAINING PROTEIN"/>
    <property type="match status" value="1"/>
</dbReference>
<gene>
    <name evidence="3" type="ORF">HW555_003319</name>
</gene>
<organism evidence="3 4">
    <name type="scientific">Spodoptera exigua</name>
    <name type="common">Beet armyworm</name>
    <name type="synonym">Noctua fulgens</name>
    <dbReference type="NCBI Taxonomy" id="7107"/>
    <lineage>
        <taxon>Eukaryota</taxon>
        <taxon>Metazoa</taxon>
        <taxon>Ecdysozoa</taxon>
        <taxon>Arthropoda</taxon>
        <taxon>Hexapoda</taxon>
        <taxon>Insecta</taxon>
        <taxon>Pterygota</taxon>
        <taxon>Neoptera</taxon>
        <taxon>Endopterygota</taxon>
        <taxon>Lepidoptera</taxon>
        <taxon>Glossata</taxon>
        <taxon>Ditrysia</taxon>
        <taxon>Noctuoidea</taxon>
        <taxon>Noctuidae</taxon>
        <taxon>Amphipyrinae</taxon>
        <taxon>Spodoptera</taxon>
    </lineage>
</organism>
<keyword evidence="2" id="KW-1133">Transmembrane helix</keyword>
<keyword evidence="2" id="KW-0472">Membrane</keyword>
<feature type="non-terminal residue" evidence="3">
    <location>
        <position position="1401"/>
    </location>
</feature>
<dbReference type="InterPro" id="IPR005312">
    <property type="entry name" value="DUF1759"/>
</dbReference>
<feature type="region of interest" description="Disordered" evidence="1">
    <location>
        <begin position="587"/>
        <end position="626"/>
    </location>
</feature>
<dbReference type="Pfam" id="PF03564">
    <property type="entry name" value="DUF1759"/>
    <property type="match status" value="1"/>
</dbReference>
<sequence>MQIVFGHQVHRAFSPFIHLSSISTTCPVRSVLYQEPSFRDIKTHESYLVEATTAARLHSSKESGDPFVSSRKAYQEKIAVAIETLFTNFKKDGRERKTPDYIKRRLDSLDQYWSQFNNNHITLVNVGDASLHYFSSERETIKNYLLPKSTGSEERPQTPILKPPSFVLPSAQEQDRASSSKTEDMLKKQLSNFKAYMRTVSSINVELVSEKWEFEDLLRTLQSRWSVIDKLHWELDSELSGSNSEYEQEFSKYEAHYNNIKKTINKKMWSVAHIEKTTPKMDIPIFTGSYSQWIPFKDLFTETIHRNPSLSNAQKLQFLKGKLRGEPERLIQHLQISSSNYSLSWAILTNRYDNTRLIFTAHANTLLNVPNLQQQSANGIKRIHDVTNECLNAIKNLDINTESWDPILVLILSQKLDTDTYQDYMESVKQPRAIPNLKEFLKFLETKFTTLESSRRKQDNITQKSSSSDQHQATGKNSNKPHQKLNYYKTSFSSSARVFPSNSMGNKNMKNFTPNKYWCFICQNNEHGIYFCQKFLEMPPHIKKNVVDKNNLCYNCLHNHYGQPCKSEKRCRECNKEHNSILHEAFQSNHMSTRRTRPEASSSTATTEQQASSQVQGSSHVSLQGDPIEVEAPDVLEESFYMDDLLHGSHSIESAKQMQEDLIKLLKAGGFNLRKWKANSSALLDEVICDQENFDFKQKCKQVNVAMIDNTFITDLINDLLMKYSSMNKAIRIFAWINRIVCRKSTNYLSVDELTQSRNIIVKVNQASAFHDEINCLQRDFQQKIPHSKTKPSSFTKVAMSLLLFLMAIAPSSQTVYNITSLQNNNSIYFDSITNMHLIRDNWRLVVYYDTTPYQEGNTTLQKYIDYLEKICPLIKMESHCKAIILQLRHGLRNIQVTLLDTITNIYNGRFNFQLLRPEQLRHELNIISGQLPRDLSSPIDSFNLAEVYNLLQIRTRMSPKYLIIEIKIPLIGRDMYEIYRLILIPYLKGNQTTTVVPISEYAAINLKKDALISISESDLKQCTRQNINLSLCYLRKPIYHIKDDQNLCERLAGTRMCKSTTSSCGNMWREINKLNEYFYFCCEQCHMKLLCGDQITAVQLTGSGLLSVNAGCIIKSEDFLVFAHRSGTSKIMISSEIEAPRIAPINHIINVSIPTSVQLDSTTHSDKQLQEIRAQIDIMKDNTPIIQTVSTHDAHHYAAIYIIIGVMLLTAIIYVMKRVRVRRQQTLQQAAAEASQEQSLPVATTAAAGLQTVSYKVDNQCSKCASVVQCSEKAGARIIKQNSSTSPILRSIVFGHQVHRAFSPFIHLSSISTQESRGRRSDGQRGLAPRAQLGAVVGQHAAGRQRHAGQVERRRRVAQRQQRRQHHGRALGRRRHGVRQRRHARQHAERRHGLQPRQRA</sequence>
<keyword evidence="4" id="KW-1185">Reference proteome</keyword>
<proteinExistence type="predicted"/>
<feature type="region of interest" description="Disordered" evidence="1">
    <location>
        <begin position="149"/>
        <end position="183"/>
    </location>
</feature>
<feature type="compositionally biased region" description="Basic and acidic residues" evidence="1">
    <location>
        <begin position="173"/>
        <end position="183"/>
    </location>
</feature>
<evidence type="ECO:0000313" key="3">
    <source>
        <dbReference type="EMBL" id="KAF9420397.1"/>
    </source>
</evidence>
<keyword evidence="2" id="KW-0812">Transmembrane</keyword>
<feature type="transmembrane region" description="Helical" evidence="2">
    <location>
        <begin position="1198"/>
        <end position="1217"/>
    </location>
</feature>
<protein>
    <submittedName>
        <fullName evidence="3">Uncharacterized protein</fullName>
    </submittedName>
</protein>
<name>A0A835GLB7_SPOEX</name>
<evidence type="ECO:0000256" key="1">
    <source>
        <dbReference type="SAM" id="MobiDB-lite"/>
    </source>
</evidence>
<evidence type="ECO:0000313" key="4">
    <source>
        <dbReference type="Proteomes" id="UP000648187"/>
    </source>
</evidence>
<feature type="compositionally biased region" description="Polar residues" evidence="1">
    <location>
        <begin position="460"/>
        <end position="480"/>
    </location>
</feature>
<comment type="caution">
    <text evidence="3">The sequence shown here is derived from an EMBL/GenBank/DDBJ whole genome shotgun (WGS) entry which is preliminary data.</text>
</comment>
<reference evidence="3" key="1">
    <citation type="submission" date="2020-08" db="EMBL/GenBank/DDBJ databases">
        <title>Spodoptera exigua strain:BAW_Kor-Di-RS1 Genome sequencing and assembly.</title>
        <authorList>
            <person name="Kim J."/>
            <person name="Nam H.Y."/>
            <person name="Kwon M."/>
            <person name="Choi J.H."/>
            <person name="Cho S.R."/>
            <person name="Kim G.-H."/>
        </authorList>
    </citation>
    <scope>NUCLEOTIDE SEQUENCE</scope>
    <source>
        <strain evidence="3">BAW_Kor-Di-RS1</strain>
        <tissue evidence="3">Whole-body</tissue>
    </source>
</reference>
<feature type="compositionally biased region" description="Basic residues" evidence="1">
    <location>
        <begin position="1344"/>
        <end position="1401"/>
    </location>
</feature>